<organism evidence="8 9">
    <name type="scientific">Sphaeroforma arctica JP610</name>
    <dbReference type="NCBI Taxonomy" id="667725"/>
    <lineage>
        <taxon>Eukaryota</taxon>
        <taxon>Ichthyosporea</taxon>
        <taxon>Ichthyophonida</taxon>
        <taxon>Sphaeroforma</taxon>
    </lineage>
</organism>
<keyword evidence="1" id="KW-0723">Serine/threonine-protein kinase</keyword>
<protein>
    <recommendedName>
        <fullName evidence="7">AGC-kinase C-terminal domain-containing protein</fullName>
    </recommendedName>
</protein>
<feature type="region of interest" description="Disordered" evidence="6">
    <location>
        <begin position="55"/>
        <end position="75"/>
    </location>
</feature>
<name>A0A0L0FID7_9EUKA</name>
<evidence type="ECO:0000256" key="6">
    <source>
        <dbReference type="SAM" id="MobiDB-lite"/>
    </source>
</evidence>
<dbReference type="AlphaFoldDB" id="A0A0L0FID7"/>
<dbReference type="GO" id="GO:0004674">
    <property type="term" value="F:protein serine/threonine kinase activity"/>
    <property type="evidence" value="ECO:0007669"/>
    <property type="project" value="UniProtKB-KW"/>
</dbReference>
<evidence type="ECO:0000256" key="5">
    <source>
        <dbReference type="ARBA" id="ARBA00022840"/>
    </source>
</evidence>
<dbReference type="GO" id="GO:0005524">
    <property type="term" value="F:ATP binding"/>
    <property type="evidence" value="ECO:0007669"/>
    <property type="project" value="UniProtKB-KW"/>
</dbReference>
<feature type="compositionally biased region" description="Basic residues" evidence="6">
    <location>
        <begin position="62"/>
        <end position="71"/>
    </location>
</feature>
<reference evidence="8 9" key="1">
    <citation type="submission" date="2011-02" db="EMBL/GenBank/DDBJ databases">
        <title>The Genome Sequence of Sphaeroforma arctica JP610.</title>
        <authorList>
            <consortium name="The Broad Institute Genome Sequencing Platform"/>
            <person name="Russ C."/>
            <person name="Cuomo C."/>
            <person name="Young S.K."/>
            <person name="Zeng Q."/>
            <person name="Gargeya S."/>
            <person name="Alvarado L."/>
            <person name="Berlin A."/>
            <person name="Chapman S.B."/>
            <person name="Chen Z."/>
            <person name="Freedman E."/>
            <person name="Gellesch M."/>
            <person name="Goldberg J."/>
            <person name="Griggs A."/>
            <person name="Gujja S."/>
            <person name="Heilman E."/>
            <person name="Heiman D."/>
            <person name="Howarth C."/>
            <person name="Mehta T."/>
            <person name="Neiman D."/>
            <person name="Pearson M."/>
            <person name="Roberts A."/>
            <person name="Saif S."/>
            <person name="Shea T."/>
            <person name="Shenoy N."/>
            <person name="Sisk P."/>
            <person name="Stolte C."/>
            <person name="Sykes S."/>
            <person name="White J."/>
            <person name="Yandava C."/>
            <person name="Burger G."/>
            <person name="Gray M.W."/>
            <person name="Holland P.W.H."/>
            <person name="King N."/>
            <person name="Lang F.B.F."/>
            <person name="Roger A.J."/>
            <person name="Ruiz-Trillo I."/>
            <person name="Haas B."/>
            <person name="Nusbaum C."/>
            <person name="Birren B."/>
        </authorList>
    </citation>
    <scope>NUCLEOTIDE SEQUENCE [LARGE SCALE GENOMIC DNA]</scope>
    <source>
        <strain evidence="8 9">JP610</strain>
    </source>
</reference>
<feature type="non-terminal residue" evidence="8">
    <location>
        <position position="1"/>
    </location>
</feature>
<keyword evidence="4" id="KW-0418">Kinase</keyword>
<dbReference type="RefSeq" id="XP_014150133.1">
    <property type="nucleotide sequence ID" value="XM_014294658.1"/>
</dbReference>
<keyword evidence="3" id="KW-0547">Nucleotide-binding</keyword>
<evidence type="ECO:0000259" key="7">
    <source>
        <dbReference type="PROSITE" id="PS51285"/>
    </source>
</evidence>
<sequence>TGRMPFSAKGDLLYIHILEEEPEYPSYVSATAKSFVSGLMTKSMRDRLDFGFDGSGLVRPKPQNKSKRTVGKRSSMNRHGYTVRTHPFWDDFEWTKLETFSMAAPFTPSFRDFADTNNFITYDDDSNNDVSFMMGENQQQSFTPSQRGYTLKDVNVAGKKRFSTDTSEMEKLFKDF</sequence>
<evidence type="ECO:0000256" key="3">
    <source>
        <dbReference type="ARBA" id="ARBA00022741"/>
    </source>
</evidence>
<keyword evidence="9" id="KW-1185">Reference proteome</keyword>
<proteinExistence type="predicted"/>
<gene>
    <name evidence="8" type="ORF">SARC_11258</name>
</gene>
<dbReference type="GeneID" id="25911762"/>
<dbReference type="Proteomes" id="UP000054560">
    <property type="component" value="Unassembled WGS sequence"/>
</dbReference>
<evidence type="ECO:0000313" key="8">
    <source>
        <dbReference type="EMBL" id="KNC76231.1"/>
    </source>
</evidence>
<dbReference type="Gene3D" id="3.30.200.20">
    <property type="entry name" value="Phosphorylase Kinase, domain 1"/>
    <property type="match status" value="1"/>
</dbReference>
<dbReference type="PROSITE" id="PS51285">
    <property type="entry name" value="AGC_KINASE_CTER"/>
    <property type="match status" value="1"/>
</dbReference>
<dbReference type="Gene3D" id="1.10.510.10">
    <property type="entry name" value="Transferase(Phosphotransferase) domain 1"/>
    <property type="match status" value="1"/>
</dbReference>
<dbReference type="EMBL" id="KQ243195">
    <property type="protein sequence ID" value="KNC76231.1"/>
    <property type="molecule type" value="Genomic_DNA"/>
</dbReference>
<keyword evidence="2" id="KW-0808">Transferase</keyword>
<accession>A0A0L0FID7</accession>
<evidence type="ECO:0000256" key="2">
    <source>
        <dbReference type="ARBA" id="ARBA00022679"/>
    </source>
</evidence>
<evidence type="ECO:0000313" key="9">
    <source>
        <dbReference type="Proteomes" id="UP000054560"/>
    </source>
</evidence>
<dbReference type="STRING" id="667725.A0A0L0FID7"/>
<dbReference type="InterPro" id="IPR000961">
    <property type="entry name" value="AGC-kinase_C"/>
</dbReference>
<dbReference type="PANTHER" id="PTHR24351">
    <property type="entry name" value="RIBOSOMAL PROTEIN S6 KINASE"/>
    <property type="match status" value="1"/>
</dbReference>
<evidence type="ECO:0000256" key="4">
    <source>
        <dbReference type="ARBA" id="ARBA00022777"/>
    </source>
</evidence>
<keyword evidence="5" id="KW-0067">ATP-binding</keyword>
<feature type="domain" description="AGC-kinase C-terminal" evidence="7">
    <location>
        <begin position="90"/>
        <end position="176"/>
    </location>
</feature>
<evidence type="ECO:0000256" key="1">
    <source>
        <dbReference type="ARBA" id="ARBA00022527"/>
    </source>
</evidence>